<feature type="compositionally biased region" description="Basic residues" evidence="1">
    <location>
        <begin position="251"/>
        <end position="262"/>
    </location>
</feature>
<dbReference type="EnsemblMetazoa" id="ASIC001089-RA">
    <property type="protein sequence ID" value="ASIC001089-PA"/>
    <property type="gene ID" value="ASIC001089"/>
</dbReference>
<evidence type="ECO:0000313" key="3">
    <source>
        <dbReference type="EnsemblMetazoa" id="ASIC001089-PA"/>
    </source>
</evidence>
<organism evidence="2">
    <name type="scientific">Anopheles sinensis</name>
    <name type="common">Mosquito</name>
    <dbReference type="NCBI Taxonomy" id="74873"/>
    <lineage>
        <taxon>Eukaryota</taxon>
        <taxon>Metazoa</taxon>
        <taxon>Ecdysozoa</taxon>
        <taxon>Arthropoda</taxon>
        <taxon>Hexapoda</taxon>
        <taxon>Insecta</taxon>
        <taxon>Pterygota</taxon>
        <taxon>Neoptera</taxon>
        <taxon>Endopterygota</taxon>
        <taxon>Diptera</taxon>
        <taxon>Nematocera</taxon>
        <taxon>Culicoidea</taxon>
        <taxon>Culicidae</taxon>
        <taxon>Anophelinae</taxon>
        <taxon>Anopheles</taxon>
    </lineage>
</organism>
<dbReference type="VEuPathDB" id="VectorBase:ASIC001089"/>
<keyword evidence="4" id="KW-1185">Reference proteome</keyword>
<dbReference type="EMBL" id="ATLV01004854">
    <property type="status" value="NOT_ANNOTATED_CDS"/>
    <property type="molecule type" value="Genomic_DNA"/>
</dbReference>
<feature type="region of interest" description="Disordered" evidence="1">
    <location>
        <begin position="75"/>
        <end position="125"/>
    </location>
</feature>
<reference evidence="3" key="2">
    <citation type="submission" date="2020-05" db="UniProtKB">
        <authorList>
            <consortium name="EnsemblMetazoa"/>
        </authorList>
    </citation>
    <scope>IDENTIFICATION</scope>
</reference>
<feature type="compositionally biased region" description="Low complexity" evidence="1">
    <location>
        <begin position="14"/>
        <end position="24"/>
    </location>
</feature>
<accession>A0A084VB18</accession>
<name>A0A084VB18_ANOSI</name>
<proteinExistence type="predicted"/>
<dbReference type="AlphaFoldDB" id="A0A084VB18"/>
<evidence type="ECO:0000313" key="4">
    <source>
        <dbReference type="Proteomes" id="UP000030765"/>
    </source>
</evidence>
<feature type="region of interest" description="Disordered" evidence="1">
    <location>
        <begin position="224"/>
        <end position="262"/>
    </location>
</feature>
<feature type="region of interest" description="Disordered" evidence="1">
    <location>
        <begin position="152"/>
        <end position="171"/>
    </location>
</feature>
<reference evidence="2 4" key="1">
    <citation type="journal article" date="2014" name="BMC Genomics">
        <title>Genome sequence of Anopheles sinensis provides insight into genetics basis of mosquito competence for malaria parasites.</title>
        <authorList>
            <person name="Zhou D."/>
            <person name="Zhang D."/>
            <person name="Ding G."/>
            <person name="Shi L."/>
            <person name="Hou Q."/>
            <person name="Ye Y."/>
            <person name="Xu Y."/>
            <person name="Zhou H."/>
            <person name="Xiong C."/>
            <person name="Li S."/>
            <person name="Yu J."/>
            <person name="Hong S."/>
            <person name="Yu X."/>
            <person name="Zou P."/>
            <person name="Chen C."/>
            <person name="Chang X."/>
            <person name="Wang W."/>
            <person name="Lv Y."/>
            <person name="Sun Y."/>
            <person name="Ma L."/>
            <person name="Shen B."/>
            <person name="Zhu C."/>
        </authorList>
    </citation>
    <scope>NUCLEOTIDE SEQUENCE [LARGE SCALE GENOMIC DNA]</scope>
</reference>
<feature type="compositionally biased region" description="Low complexity" evidence="1">
    <location>
        <begin position="104"/>
        <end position="116"/>
    </location>
</feature>
<evidence type="ECO:0000256" key="1">
    <source>
        <dbReference type="SAM" id="MobiDB-lite"/>
    </source>
</evidence>
<dbReference type="Proteomes" id="UP000030765">
    <property type="component" value="Unassembled WGS sequence"/>
</dbReference>
<protein>
    <submittedName>
        <fullName evidence="2 3">Uncharacterized protein</fullName>
    </submittedName>
</protein>
<dbReference type="VEuPathDB" id="VectorBase:ASIS007903"/>
<sequence length="262" mass="28647">MENTRNETTRSYAGSEGSESETSSPRANPTIVDRELELARKRFALERRAFEIDISRRELELEELAIAIEKGMAQREPAKFPTAPSDQQAEAAMAPGHSSSLYTAPSARPAEAAMAPGHSSSQYTAPGARTVESAMAQGHPSSLYTAPGVRPAQTAMAPNHPSSVHPAPGERPVVGHGSSAFMTAGPSWRCAVSQMPSRQDTYQERQSQEYARWRQYLDEFHYSRAGRSQPATSERHDAMAAPAAENGRRTDRGRKQHLRATT</sequence>
<gene>
    <name evidence="2" type="ORF">ZHAS_00001089</name>
</gene>
<dbReference type="EMBL" id="KE524244">
    <property type="protein sequence ID" value="KFB35162.1"/>
    <property type="molecule type" value="Genomic_DNA"/>
</dbReference>
<feature type="region of interest" description="Disordered" evidence="1">
    <location>
        <begin position="1"/>
        <end position="32"/>
    </location>
</feature>
<evidence type="ECO:0000313" key="2">
    <source>
        <dbReference type="EMBL" id="KFB35162.1"/>
    </source>
</evidence>